<name>A0AAU7LWU3_9BURK</name>
<gene>
    <name evidence="1" type="ORF">ABLV49_09705</name>
</gene>
<dbReference type="EMBL" id="CP157675">
    <property type="protein sequence ID" value="XBP72046.1"/>
    <property type="molecule type" value="Genomic_DNA"/>
</dbReference>
<organism evidence="1">
    <name type="scientific">Polaromonas hydrogenivorans</name>
    <dbReference type="NCBI Taxonomy" id="335476"/>
    <lineage>
        <taxon>Bacteria</taxon>
        <taxon>Pseudomonadati</taxon>
        <taxon>Pseudomonadota</taxon>
        <taxon>Betaproteobacteria</taxon>
        <taxon>Burkholderiales</taxon>
        <taxon>Comamonadaceae</taxon>
        <taxon>Polaromonas</taxon>
    </lineage>
</organism>
<proteinExistence type="predicted"/>
<sequence length="61" mass="6545">MTSNSSNPTQIFASRKQVTAALVRAAERARVIAEQTGTKLVVVQPPAETPLPPLMKSKETP</sequence>
<reference evidence="1" key="1">
    <citation type="submission" date="2024-05" db="EMBL/GenBank/DDBJ databases">
        <authorList>
            <person name="Bunk B."/>
            <person name="Swiderski J."/>
            <person name="Sproer C."/>
            <person name="Thiel V."/>
        </authorList>
    </citation>
    <scope>NUCLEOTIDE SEQUENCE</scope>
    <source>
        <strain evidence="1">DSM 17735</strain>
    </source>
</reference>
<accession>A0AAU7LWU3</accession>
<evidence type="ECO:0000313" key="1">
    <source>
        <dbReference type="EMBL" id="XBP72046.1"/>
    </source>
</evidence>
<protein>
    <submittedName>
        <fullName evidence="1">Uncharacterized protein</fullName>
    </submittedName>
</protein>
<dbReference type="AlphaFoldDB" id="A0AAU7LWU3"/>
<dbReference type="RefSeq" id="WP_349281376.1">
    <property type="nucleotide sequence ID" value="NZ_CBCSCU010000002.1"/>
</dbReference>